<feature type="compositionally biased region" description="Polar residues" evidence="11">
    <location>
        <begin position="182"/>
        <end position="192"/>
    </location>
</feature>
<keyword evidence="5" id="KW-0276">Fatty acid metabolism</keyword>
<dbReference type="GO" id="GO:0005789">
    <property type="term" value="C:endoplasmic reticulum membrane"/>
    <property type="evidence" value="ECO:0007669"/>
    <property type="project" value="TreeGrafter"/>
</dbReference>
<evidence type="ECO:0000256" key="1">
    <source>
        <dbReference type="ARBA" id="ARBA00004141"/>
    </source>
</evidence>
<evidence type="ECO:0000256" key="7">
    <source>
        <dbReference type="ARBA" id="ARBA00023002"/>
    </source>
</evidence>
<evidence type="ECO:0000313" key="13">
    <source>
        <dbReference type="Proteomes" id="UP000499080"/>
    </source>
</evidence>
<feature type="region of interest" description="Disordered" evidence="11">
    <location>
        <begin position="88"/>
        <end position="192"/>
    </location>
</feature>
<dbReference type="GO" id="GO:0005506">
    <property type="term" value="F:iron ion binding"/>
    <property type="evidence" value="ECO:0007669"/>
    <property type="project" value="TreeGrafter"/>
</dbReference>
<evidence type="ECO:0000256" key="3">
    <source>
        <dbReference type="ARBA" id="ARBA00022516"/>
    </source>
</evidence>
<keyword evidence="10" id="KW-0275">Fatty acid biosynthesis</keyword>
<dbReference type="OrthoDB" id="10260134at2759"/>
<keyword evidence="8" id="KW-0443">Lipid metabolism</keyword>
<proteinExistence type="inferred from homology"/>
<dbReference type="Proteomes" id="UP000499080">
    <property type="component" value="Unassembled WGS sequence"/>
</dbReference>
<reference evidence="12 13" key="1">
    <citation type="journal article" date="2019" name="Sci. Rep.">
        <title>Orb-weaving spider Araneus ventricosus genome elucidates the spidroin gene catalogue.</title>
        <authorList>
            <person name="Kono N."/>
            <person name="Nakamura H."/>
            <person name="Ohtoshi R."/>
            <person name="Moran D.A.P."/>
            <person name="Shinohara A."/>
            <person name="Yoshida Y."/>
            <person name="Fujiwara M."/>
            <person name="Mori M."/>
            <person name="Tomita M."/>
            <person name="Arakawa K."/>
        </authorList>
    </citation>
    <scope>NUCLEOTIDE SEQUENCE [LARGE SCALE GENOMIC DNA]</scope>
</reference>
<organism evidence="12 13">
    <name type="scientific">Araneus ventricosus</name>
    <name type="common">Orbweaver spider</name>
    <name type="synonym">Epeira ventricosa</name>
    <dbReference type="NCBI Taxonomy" id="182803"/>
    <lineage>
        <taxon>Eukaryota</taxon>
        <taxon>Metazoa</taxon>
        <taxon>Ecdysozoa</taxon>
        <taxon>Arthropoda</taxon>
        <taxon>Chelicerata</taxon>
        <taxon>Arachnida</taxon>
        <taxon>Araneae</taxon>
        <taxon>Araneomorphae</taxon>
        <taxon>Entelegynae</taxon>
        <taxon>Araneoidea</taxon>
        <taxon>Araneidae</taxon>
        <taxon>Araneus</taxon>
    </lineage>
</organism>
<keyword evidence="7" id="KW-0560">Oxidoreductase</keyword>
<accession>A0A4Y2VAI8</accession>
<sequence length="192" mass="22239">MSQNDIYEWCRDHRVHHKFTETDADPHNIKRGFFFAHMGWLMCKKHPDVAKKGKTVFLEDLWADPIVRFQRRDATVNGKKGFYTPDGFFVEDRETPPSETNYRFPGQFRNHDSRKGNNNRHQTQPEPENPRVNRTDVGSKDRQPMPPRAELALSQSEFSAGNHAIKSQILSQEQEKAGVQESLLNTTVDETS</sequence>
<evidence type="ECO:0000256" key="2">
    <source>
        <dbReference type="ARBA" id="ARBA00009295"/>
    </source>
</evidence>
<dbReference type="GO" id="GO:0004768">
    <property type="term" value="F:stearoyl-CoA 9-desaturase activity"/>
    <property type="evidence" value="ECO:0007669"/>
    <property type="project" value="TreeGrafter"/>
</dbReference>
<evidence type="ECO:0000313" key="12">
    <source>
        <dbReference type="EMBL" id="GBO22283.1"/>
    </source>
</evidence>
<evidence type="ECO:0000256" key="8">
    <source>
        <dbReference type="ARBA" id="ARBA00023098"/>
    </source>
</evidence>
<dbReference type="PANTHER" id="PTHR11351">
    <property type="entry name" value="ACYL-COA DESATURASE"/>
    <property type="match status" value="1"/>
</dbReference>
<dbReference type="PANTHER" id="PTHR11351:SF31">
    <property type="entry name" value="DESATURASE 1, ISOFORM A-RELATED"/>
    <property type="match status" value="1"/>
</dbReference>
<comment type="subcellular location">
    <subcellularLocation>
        <location evidence="1">Membrane</location>
        <topology evidence="1">Multi-pass membrane protein</topology>
    </subcellularLocation>
</comment>
<evidence type="ECO:0000256" key="11">
    <source>
        <dbReference type="SAM" id="MobiDB-lite"/>
    </source>
</evidence>
<keyword evidence="6" id="KW-1133">Transmembrane helix</keyword>
<evidence type="ECO:0000256" key="6">
    <source>
        <dbReference type="ARBA" id="ARBA00022989"/>
    </source>
</evidence>
<keyword evidence="3" id="KW-0444">Lipid biosynthesis</keyword>
<evidence type="ECO:0000256" key="4">
    <source>
        <dbReference type="ARBA" id="ARBA00022692"/>
    </source>
</evidence>
<dbReference type="EMBL" id="BGPR01045381">
    <property type="protein sequence ID" value="GBO22283.1"/>
    <property type="molecule type" value="Genomic_DNA"/>
</dbReference>
<dbReference type="GO" id="GO:0006636">
    <property type="term" value="P:unsaturated fatty acid biosynthetic process"/>
    <property type="evidence" value="ECO:0007669"/>
    <property type="project" value="TreeGrafter"/>
</dbReference>
<feature type="compositionally biased region" description="Basic and acidic residues" evidence="11">
    <location>
        <begin position="128"/>
        <end position="143"/>
    </location>
</feature>
<gene>
    <name evidence="12" type="primary">SCD5_6</name>
    <name evidence="12" type="ORF">AVEN_114156_1</name>
</gene>
<protein>
    <submittedName>
        <fullName evidence="12">Stearoyl-CoA desaturase 5</fullName>
    </submittedName>
</protein>
<keyword evidence="9" id="KW-0472">Membrane</keyword>
<comment type="caution">
    <text evidence="12">The sequence shown here is derived from an EMBL/GenBank/DDBJ whole genome shotgun (WGS) entry which is preliminary data.</text>
</comment>
<keyword evidence="13" id="KW-1185">Reference proteome</keyword>
<keyword evidence="4" id="KW-0812">Transmembrane</keyword>
<name>A0A4Y2VAI8_ARAVE</name>
<dbReference type="AlphaFoldDB" id="A0A4Y2VAI8"/>
<evidence type="ECO:0000256" key="10">
    <source>
        <dbReference type="ARBA" id="ARBA00023160"/>
    </source>
</evidence>
<evidence type="ECO:0000256" key="5">
    <source>
        <dbReference type="ARBA" id="ARBA00022832"/>
    </source>
</evidence>
<comment type="similarity">
    <text evidence="2">Belongs to the fatty acid desaturase type 1 family.</text>
</comment>
<evidence type="ECO:0000256" key="9">
    <source>
        <dbReference type="ARBA" id="ARBA00023136"/>
    </source>
</evidence>
<dbReference type="InterPro" id="IPR015876">
    <property type="entry name" value="Acyl-CoA_DS"/>
</dbReference>